<sequence length="142" mass="15783">MIKAKGTKDEQFSTGNGARSDIVPKVGNIFRLGKMITRSIFPNFFPFFFFGVLFLKGETPSCLSTGEIRYRRRPLIRKVTGNSLSDKSRAKMSGKGTFLSTLCLSGEVMQILPVHEPRGKTENSKSRKRGISCGSVLTNYSH</sequence>
<dbReference type="AlphaFoldDB" id="A0AAV4NBI0"/>
<evidence type="ECO:0000256" key="1">
    <source>
        <dbReference type="SAM" id="MobiDB-lite"/>
    </source>
</evidence>
<gene>
    <name evidence="2" type="ORF">CEXT_228571</name>
</gene>
<feature type="region of interest" description="Disordered" evidence="1">
    <location>
        <begin position="116"/>
        <end position="142"/>
    </location>
</feature>
<evidence type="ECO:0000313" key="3">
    <source>
        <dbReference type="Proteomes" id="UP001054945"/>
    </source>
</evidence>
<organism evidence="2 3">
    <name type="scientific">Caerostris extrusa</name>
    <name type="common">Bark spider</name>
    <name type="synonym">Caerostris bankana</name>
    <dbReference type="NCBI Taxonomy" id="172846"/>
    <lineage>
        <taxon>Eukaryota</taxon>
        <taxon>Metazoa</taxon>
        <taxon>Ecdysozoa</taxon>
        <taxon>Arthropoda</taxon>
        <taxon>Chelicerata</taxon>
        <taxon>Arachnida</taxon>
        <taxon>Araneae</taxon>
        <taxon>Araneomorphae</taxon>
        <taxon>Entelegynae</taxon>
        <taxon>Araneoidea</taxon>
        <taxon>Araneidae</taxon>
        <taxon>Caerostris</taxon>
    </lineage>
</organism>
<keyword evidence="3" id="KW-1185">Reference proteome</keyword>
<protein>
    <recommendedName>
        <fullName evidence="4">Ribosomal protein L2</fullName>
    </recommendedName>
</protein>
<dbReference type="Proteomes" id="UP001054945">
    <property type="component" value="Unassembled WGS sequence"/>
</dbReference>
<evidence type="ECO:0008006" key="4">
    <source>
        <dbReference type="Google" id="ProtNLM"/>
    </source>
</evidence>
<feature type="compositionally biased region" description="Basic and acidic residues" evidence="1">
    <location>
        <begin position="116"/>
        <end position="125"/>
    </location>
</feature>
<dbReference type="EMBL" id="BPLR01003153">
    <property type="protein sequence ID" value="GIX81675.1"/>
    <property type="molecule type" value="Genomic_DNA"/>
</dbReference>
<accession>A0AAV4NBI0</accession>
<name>A0AAV4NBI0_CAEEX</name>
<comment type="caution">
    <text evidence="2">The sequence shown here is derived from an EMBL/GenBank/DDBJ whole genome shotgun (WGS) entry which is preliminary data.</text>
</comment>
<proteinExistence type="predicted"/>
<reference evidence="2 3" key="1">
    <citation type="submission" date="2021-06" db="EMBL/GenBank/DDBJ databases">
        <title>Caerostris extrusa draft genome.</title>
        <authorList>
            <person name="Kono N."/>
            <person name="Arakawa K."/>
        </authorList>
    </citation>
    <scope>NUCLEOTIDE SEQUENCE [LARGE SCALE GENOMIC DNA]</scope>
</reference>
<evidence type="ECO:0000313" key="2">
    <source>
        <dbReference type="EMBL" id="GIX81675.1"/>
    </source>
</evidence>